<evidence type="ECO:0000256" key="6">
    <source>
        <dbReference type="ARBA" id="ARBA00023157"/>
    </source>
</evidence>
<dbReference type="PROSITE" id="PS51352">
    <property type="entry name" value="THIOREDOXIN_2"/>
    <property type="match status" value="1"/>
</dbReference>
<dbReference type="AlphaFoldDB" id="A0A9E8KPA1"/>
<keyword evidence="12" id="KW-0812">Transmembrane</keyword>
<dbReference type="Gene3D" id="3.40.30.10">
    <property type="entry name" value="Glutaredoxin"/>
    <property type="match status" value="1"/>
</dbReference>
<name>A0A9E8KPA1_9ALTE</name>
<evidence type="ECO:0000256" key="3">
    <source>
        <dbReference type="ARBA" id="ARBA00022559"/>
    </source>
</evidence>
<keyword evidence="6" id="KW-1015">Disulfide bond</keyword>
<keyword evidence="12" id="KW-0472">Membrane</keyword>
<dbReference type="EC" id="1.11.1.24" evidence="2"/>
<evidence type="ECO:0000256" key="11">
    <source>
        <dbReference type="ARBA" id="ARBA00049091"/>
    </source>
</evidence>
<feature type="transmembrane region" description="Helical" evidence="12">
    <location>
        <begin position="34"/>
        <end position="56"/>
    </location>
</feature>
<protein>
    <recommendedName>
        <fullName evidence="2">thioredoxin-dependent peroxiredoxin</fullName>
        <ecNumber evidence="2">1.11.1.24</ecNumber>
    </recommendedName>
    <alternativeName>
        <fullName evidence="8">Thioredoxin peroxidase</fullName>
    </alternativeName>
    <alternativeName>
        <fullName evidence="10">Thioredoxin-dependent peroxiredoxin Bcp</fullName>
    </alternativeName>
</protein>
<keyword evidence="5" id="KW-0560">Oxidoreductase</keyword>
<keyword evidence="3" id="KW-0575">Peroxidase</keyword>
<reference evidence="14" key="1">
    <citation type="submission" date="2022-07" db="EMBL/GenBank/DDBJ databases">
        <title>Alkalimarinus sp. nov., isolated from gut of a Alitta virens.</title>
        <authorList>
            <person name="Yang A.I."/>
            <person name="Shin N.-R."/>
        </authorList>
    </citation>
    <scope>NUCLEOTIDE SEQUENCE</scope>
    <source>
        <strain evidence="14">FA028</strain>
    </source>
</reference>
<evidence type="ECO:0000259" key="13">
    <source>
        <dbReference type="PROSITE" id="PS51352"/>
    </source>
</evidence>
<dbReference type="EMBL" id="CP101527">
    <property type="protein sequence ID" value="UZW73955.1"/>
    <property type="molecule type" value="Genomic_DNA"/>
</dbReference>
<evidence type="ECO:0000313" key="14">
    <source>
        <dbReference type="EMBL" id="UZW73955.1"/>
    </source>
</evidence>
<accession>A0A9E8KPA1</accession>
<dbReference type="InterPro" id="IPR036249">
    <property type="entry name" value="Thioredoxin-like_sf"/>
</dbReference>
<evidence type="ECO:0000256" key="2">
    <source>
        <dbReference type="ARBA" id="ARBA00013017"/>
    </source>
</evidence>
<feature type="transmembrane region" description="Helical" evidence="12">
    <location>
        <begin position="91"/>
        <end position="111"/>
    </location>
</feature>
<evidence type="ECO:0000256" key="1">
    <source>
        <dbReference type="ARBA" id="ARBA00003330"/>
    </source>
</evidence>
<keyword evidence="4" id="KW-0049">Antioxidant</keyword>
<dbReference type="InterPro" id="IPR013766">
    <property type="entry name" value="Thioredoxin_domain"/>
</dbReference>
<dbReference type="PANTHER" id="PTHR42801">
    <property type="entry name" value="THIOREDOXIN-DEPENDENT PEROXIDE REDUCTASE"/>
    <property type="match status" value="1"/>
</dbReference>
<evidence type="ECO:0000256" key="8">
    <source>
        <dbReference type="ARBA" id="ARBA00032824"/>
    </source>
</evidence>
<dbReference type="GO" id="GO:0045454">
    <property type="term" value="P:cell redox homeostasis"/>
    <property type="evidence" value="ECO:0007669"/>
    <property type="project" value="TreeGrafter"/>
</dbReference>
<evidence type="ECO:0000256" key="5">
    <source>
        <dbReference type="ARBA" id="ARBA00023002"/>
    </source>
</evidence>
<keyword evidence="7" id="KW-0676">Redox-active center</keyword>
<dbReference type="Pfam" id="PF00578">
    <property type="entry name" value="AhpC-TSA"/>
    <property type="match status" value="1"/>
</dbReference>
<comment type="catalytic activity">
    <reaction evidence="11">
        <text>a hydroperoxide + [thioredoxin]-dithiol = an alcohol + [thioredoxin]-disulfide + H2O</text>
        <dbReference type="Rhea" id="RHEA:62620"/>
        <dbReference type="Rhea" id="RHEA-COMP:10698"/>
        <dbReference type="Rhea" id="RHEA-COMP:10700"/>
        <dbReference type="ChEBI" id="CHEBI:15377"/>
        <dbReference type="ChEBI" id="CHEBI:29950"/>
        <dbReference type="ChEBI" id="CHEBI:30879"/>
        <dbReference type="ChEBI" id="CHEBI:35924"/>
        <dbReference type="ChEBI" id="CHEBI:50058"/>
        <dbReference type="EC" id="1.11.1.24"/>
    </reaction>
</comment>
<feature type="domain" description="Thioredoxin" evidence="13">
    <location>
        <begin position="123"/>
        <end position="284"/>
    </location>
</feature>
<evidence type="ECO:0000256" key="10">
    <source>
        <dbReference type="ARBA" id="ARBA00042639"/>
    </source>
</evidence>
<keyword evidence="12" id="KW-1133">Transmembrane helix</keyword>
<dbReference type="Proteomes" id="UP001164472">
    <property type="component" value="Chromosome"/>
</dbReference>
<evidence type="ECO:0000256" key="7">
    <source>
        <dbReference type="ARBA" id="ARBA00023284"/>
    </source>
</evidence>
<sequence length="285" mass="31524">MNNLLKSVFISAYVSLLMISSLHAAVGIWQQGFNSSWVGVAIAVWPMMFFFARLFLADVVRTSPNLLGFQWVAWLGCGVTIVLGWGEADQVLQYGYAFGVGGIGLLVYLFWYSRFQRDEAVSLKPGKKLPQFELQDELANTFNSNSLLGRPALLIFYRGNWCPLCMAQIKEVAGQYQTLAGLGVTVALISPQPHENTRGLAEKFDVPFKFLVDPRNSAAKTLGIIAENGTPKGMEVLGYDSDTVMPTVLITDKTGTIIFADLTDNYRVRPEPETFIEVLKQHGIA</sequence>
<keyword evidence="15" id="KW-1185">Reference proteome</keyword>
<proteinExistence type="inferred from homology"/>
<evidence type="ECO:0000256" key="4">
    <source>
        <dbReference type="ARBA" id="ARBA00022862"/>
    </source>
</evidence>
<feature type="transmembrane region" description="Helical" evidence="12">
    <location>
        <begin position="68"/>
        <end position="85"/>
    </location>
</feature>
<dbReference type="InterPro" id="IPR000866">
    <property type="entry name" value="AhpC/TSA"/>
</dbReference>
<evidence type="ECO:0000256" key="12">
    <source>
        <dbReference type="SAM" id="Phobius"/>
    </source>
</evidence>
<dbReference type="InterPro" id="IPR050924">
    <property type="entry name" value="Peroxiredoxin_BCP/PrxQ"/>
</dbReference>
<organism evidence="14 15">
    <name type="scientific">Alkalimarinus sediminis</name>
    <dbReference type="NCBI Taxonomy" id="1632866"/>
    <lineage>
        <taxon>Bacteria</taxon>
        <taxon>Pseudomonadati</taxon>
        <taxon>Pseudomonadota</taxon>
        <taxon>Gammaproteobacteria</taxon>
        <taxon>Alteromonadales</taxon>
        <taxon>Alteromonadaceae</taxon>
        <taxon>Alkalimarinus</taxon>
    </lineage>
</organism>
<dbReference type="GO" id="GO:0034599">
    <property type="term" value="P:cellular response to oxidative stress"/>
    <property type="evidence" value="ECO:0007669"/>
    <property type="project" value="TreeGrafter"/>
</dbReference>
<comment type="similarity">
    <text evidence="9">Belongs to the peroxiredoxin family. BCP/PrxQ subfamily.</text>
</comment>
<dbReference type="KEGG" id="asem:NNL22_13070"/>
<comment type="function">
    <text evidence="1">Thiol-specific peroxidase that catalyzes the reduction of hydrogen peroxide and organic hydroperoxides to water and alcohols, respectively. Plays a role in cell protection against oxidative stress by detoxifying peroxides and as sensor of hydrogen peroxide-mediated signaling events.</text>
</comment>
<dbReference type="SUPFAM" id="SSF52833">
    <property type="entry name" value="Thioredoxin-like"/>
    <property type="match status" value="1"/>
</dbReference>
<gene>
    <name evidence="14" type="ORF">NNL22_13070</name>
</gene>
<dbReference type="PANTHER" id="PTHR42801:SF7">
    <property type="entry name" value="SLL1159 PROTEIN"/>
    <property type="match status" value="1"/>
</dbReference>
<dbReference type="GO" id="GO:0008379">
    <property type="term" value="F:thioredoxin peroxidase activity"/>
    <property type="evidence" value="ECO:0007669"/>
    <property type="project" value="TreeGrafter"/>
</dbReference>
<evidence type="ECO:0000313" key="15">
    <source>
        <dbReference type="Proteomes" id="UP001164472"/>
    </source>
</evidence>
<dbReference type="GO" id="GO:0005737">
    <property type="term" value="C:cytoplasm"/>
    <property type="evidence" value="ECO:0007669"/>
    <property type="project" value="TreeGrafter"/>
</dbReference>
<dbReference type="RefSeq" id="WP_251811416.1">
    <property type="nucleotide sequence ID" value="NZ_CP101527.1"/>
</dbReference>
<evidence type="ECO:0000256" key="9">
    <source>
        <dbReference type="ARBA" id="ARBA00038489"/>
    </source>
</evidence>